<sequence length="192" mass="21555">MRHYLLAGINPASNKLTNWINGFLLPNFYRLLYSIVICTVGASAYAQNHITPSPAETQKNESIDKVIPDDKNQPEIVGSQKILNDPYTGIVVNQSITVAGQDFFQYFIAAWRDKDMVEKFEISISERPSARLGSQIWINYGQKRIFQTFLPAARAAIKPLSLAAADAVYEGIVQADVQRLMFRDPDLGPDEF</sequence>
<evidence type="ECO:0000313" key="5">
    <source>
        <dbReference type="Proteomes" id="UP001158049"/>
    </source>
</evidence>
<protein>
    <recommendedName>
        <fullName evidence="2">Curli production assembly/transport component CsgE</fullName>
    </recommendedName>
</protein>
<proteinExistence type="predicted"/>
<name>A0ABY1QAN3_9BURK</name>
<dbReference type="InterPro" id="IPR018900">
    <property type="entry name" value="Curli_CsgE"/>
</dbReference>
<reference evidence="4 5" key="1">
    <citation type="submission" date="2017-05" db="EMBL/GenBank/DDBJ databases">
        <authorList>
            <person name="Varghese N."/>
            <person name="Submissions S."/>
        </authorList>
    </citation>
    <scope>NUCLEOTIDE SEQUENCE [LARGE SCALE GENOMIC DNA]</scope>
    <source>
        <strain evidence="4 5">DSM 26001</strain>
    </source>
</reference>
<accession>A0ABY1QAN3</accession>
<dbReference type="Pfam" id="PF10627">
    <property type="entry name" value="CsgE"/>
    <property type="match status" value="1"/>
</dbReference>
<evidence type="ECO:0000256" key="1">
    <source>
        <dbReference type="ARBA" id="ARBA00003989"/>
    </source>
</evidence>
<evidence type="ECO:0000256" key="2">
    <source>
        <dbReference type="ARBA" id="ARBA00014024"/>
    </source>
</evidence>
<gene>
    <name evidence="4" type="ORF">SAMN06295970_11020</name>
</gene>
<organism evidence="4 5">
    <name type="scientific">Noviherbaspirillum suwonense</name>
    <dbReference type="NCBI Taxonomy" id="1224511"/>
    <lineage>
        <taxon>Bacteria</taxon>
        <taxon>Pseudomonadati</taxon>
        <taxon>Pseudomonadota</taxon>
        <taxon>Betaproteobacteria</taxon>
        <taxon>Burkholderiales</taxon>
        <taxon>Oxalobacteraceae</taxon>
        <taxon>Noviherbaspirillum</taxon>
    </lineage>
</organism>
<dbReference type="Proteomes" id="UP001158049">
    <property type="component" value="Unassembled WGS sequence"/>
</dbReference>
<comment type="caution">
    <text evidence="4">The sequence shown here is derived from an EMBL/GenBank/DDBJ whole genome shotgun (WGS) entry which is preliminary data.</text>
</comment>
<dbReference type="EMBL" id="FXUL01000010">
    <property type="protein sequence ID" value="SMP64478.1"/>
    <property type="molecule type" value="Genomic_DNA"/>
</dbReference>
<keyword evidence="5" id="KW-1185">Reference proteome</keyword>
<evidence type="ECO:0000313" key="4">
    <source>
        <dbReference type="EMBL" id="SMP64478.1"/>
    </source>
</evidence>
<comment type="function">
    <text evidence="1">May be involved in the biogenesis of curli organelles.</text>
</comment>
<evidence type="ECO:0000256" key="3">
    <source>
        <dbReference type="ARBA" id="ARBA00022729"/>
    </source>
</evidence>
<dbReference type="RefSeq" id="WP_283442868.1">
    <property type="nucleotide sequence ID" value="NZ_FXUL01000010.1"/>
</dbReference>
<keyword evidence="3" id="KW-0732">Signal</keyword>